<comment type="subcellular location">
    <subcellularLocation>
        <location evidence="1">Membrane</location>
    </subcellularLocation>
</comment>
<keyword evidence="4" id="KW-0378">Hydrolase</keyword>
<evidence type="ECO:0000313" key="9">
    <source>
        <dbReference type="EMBL" id="CAR30199.1"/>
    </source>
</evidence>
<dbReference type="InterPro" id="IPR017946">
    <property type="entry name" value="PLC-like_Pdiesterase_TIM-brl"/>
</dbReference>
<dbReference type="InParanoid" id="C5E2D8"/>
<dbReference type="AlphaFoldDB" id="C5E2D8"/>
<dbReference type="EMBL" id="CU928180">
    <property type="protein sequence ID" value="CAR30199.1"/>
    <property type="molecule type" value="Genomic_DNA"/>
</dbReference>
<evidence type="ECO:0000256" key="7">
    <source>
        <dbReference type="ARBA" id="ARBA00023136"/>
    </source>
</evidence>
<evidence type="ECO:0000256" key="4">
    <source>
        <dbReference type="ARBA" id="ARBA00022801"/>
    </source>
</evidence>
<dbReference type="GO" id="GO:0016020">
    <property type="term" value="C:membrane"/>
    <property type="evidence" value="ECO:0007669"/>
    <property type="project" value="UniProtKB-SubCell"/>
</dbReference>
<dbReference type="InterPro" id="IPR030395">
    <property type="entry name" value="GP_PDE_dom"/>
</dbReference>
<dbReference type="STRING" id="559295.C5E2D8"/>
<dbReference type="OMA" id="RALPECW"/>
<sequence length="321" mass="37996">MATAKIIGHRAYRGYYPENTILAFNKAKEANVDVIETDLQMSKDGVVVINHDQDTQRCWDKNYVISETNWDALQSLNCKDARFQDQKMPSLKQVLRWIVDNPSMKLMLDIKFTNDQEIMLKSVAEMLSTKEDLLFWRERVIWGLWTVDWFRYGMETGVIKDFQVACISLSLEVAKSFVEYSRELNSPHFRLSGVSMHFVSTWSKTFQKKWLHYFQQNNVEIFVWTINHAVDFKYCNALPISGFVTDFPVEARGAIGQYERSKTTFKRPFFISREGFRFYGFLVIYRLTIEFLFSPWAQYKVFGNFSFSLLFIKFMRIIHFL</sequence>
<dbReference type="PROSITE" id="PS51704">
    <property type="entry name" value="GP_PDE"/>
    <property type="match status" value="1"/>
</dbReference>
<evidence type="ECO:0000256" key="5">
    <source>
        <dbReference type="ARBA" id="ARBA00022989"/>
    </source>
</evidence>
<evidence type="ECO:0000259" key="8">
    <source>
        <dbReference type="PROSITE" id="PS51704"/>
    </source>
</evidence>
<keyword evidence="6" id="KW-0443">Lipid metabolism</keyword>
<dbReference type="PANTHER" id="PTHR42758">
    <property type="entry name" value="PHOSPHATIDYLGLYCEROL PHOSPHOLIPASE C"/>
    <property type="match status" value="1"/>
</dbReference>
<organism evidence="9 10">
    <name type="scientific">Lachancea thermotolerans (strain ATCC 56472 / CBS 6340 / NRRL Y-8284)</name>
    <name type="common">Yeast</name>
    <name type="synonym">Kluyveromyces thermotolerans</name>
    <dbReference type="NCBI Taxonomy" id="559295"/>
    <lineage>
        <taxon>Eukaryota</taxon>
        <taxon>Fungi</taxon>
        <taxon>Dikarya</taxon>
        <taxon>Ascomycota</taxon>
        <taxon>Saccharomycotina</taxon>
        <taxon>Saccharomycetes</taxon>
        <taxon>Saccharomycetales</taxon>
        <taxon>Saccharomycetaceae</taxon>
        <taxon>Lachancea</taxon>
    </lineage>
</organism>
<keyword evidence="5" id="KW-1133">Transmembrane helix</keyword>
<dbReference type="OrthoDB" id="1058301at2759"/>
<evidence type="ECO:0000256" key="6">
    <source>
        <dbReference type="ARBA" id="ARBA00023098"/>
    </source>
</evidence>
<dbReference type="SUPFAM" id="SSF51695">
    <property type="entry name" value="PLC-like phosphodiesterases"/>
    <property type="match status" value="1"/>
</dbReference>
<name>C5E2D8_LACTC</name>
<dbReference type="GeneID" id="8294374"/>
<dbReference type="eggNOG" id="KOG2258">
    <property type="taxonomic scope" value="Eukaryota"/>
</dbReference>
<dbReference type="Pfam" id="PF03009">
    <property type="entry name" value="GDPD"/>
    <property type="match status" value="1"/>
</dbReference>
<keyword evidence="3" id="KW-0812">Transmembrane</keyword>
<comment type="similarity">
    <text evidence="2">Belongs to the glycerophosphoryl diester phosphodiesterase family.</text>
</comment>
<dbReference type="KEGG" id="lth:KLTH0H04114g"/>
<keyword evidence="10" id="KW-1185">Reference proteome</keyword>
<gene>
    <name evidence="9" type="ordered locus">KLTH0H04114g</name>
</gene>
<evidence type="ECO:0000256" key="1">
    <source>
        <dbReference type="ARBA" id="ARBA00004370"/>
    </source>
</evidence>
<evidence type="ECO:0000256" key="2">
    <source>
        <dbReference type="ARBA" id="ARBA00007277"/>
    </source>
</evidence>
<reference evidence="9 10" key="1">
    <citation type="journal article" date="2009" name="Genome Res.">
        <title>Comparative genomics of protoploid Saccharomycetaceae.</title>
        <authorList>
            <consortium name="The Genolevures Consortium"/>
            <person name="Souciet J.-L."/>
            <person name="Dujon B."/>
            <person name="Gaillardin C."/>
            <person name="Johnston M."/>
            <person name="Baret P.V."/>
            <person name="Cliften P."/>
            <person name="Sherman D.J."/>
            <person name="Weissenbach J."/>
            <person name="Westhof E."/>
            <person name="Wincker P."/>
            <person name="Jubin C."/>
            <person name="Poulain J."/>
            <person name="Barbe V."/>
            <person name="Segurens B."/>
            <person name="Artiguenave F."/>
            <person name="Anthouard V."/>
            <person name="Vacherie B."/>
            <person name="Val M.-E."/>
            <person name="Fulton R.S."/>
            <person name="Minx P."/>
            <person name="Wilson R."/>
            <person name="Durrens P."/>
            <person name="Jean G."/>
            <person name="Marck C."/>
            <person name="Martin T."/>
            <person name="Nikolski M."/>
            <person name="Rolland T."/>
            <person name="Seret M.-L."/>
            <person name="Casaregola S."/>
            <person name="Despons L."/>
            <person name="Fairhead C."/>
            <person name="Fischer G."/>
            <person name="Lafontaine I."/>
            <person name="Leh V."/>
            <person name="Lemaire M."/>
            <person name="de Montigny J."/>
            <person name="Neuveglise C."/>
            <person name="Thierry A."/>
            <person name="Blanc-Lenfle I."/>
            <person name="Bleykasten C."/>
            <person name="Diffels J."/>
            <person name="Fritsch E."/>
            <person name="Frangeul L."/>
            <person name="Goeffon A."/>
            <person name="Jauniaux N."/>
            <person name="Kachouri-Lafond R."/>
            <person name="Payen C."/>
            <person name="Potier S."/>
            <person name="Pribylova L."/>
            <person name="Ozanne C."/>
            <person name="Richard G.-F."/>
            <person name="Sacerdot C."/>
            <person name="Straub M.-L."/>
            <person name="Talla E."/>
        </authorList>
    </citation>
    <scope>NUCLEOTIDE SEQUENCE [LARGE SCALE GENOMIC DNA]</scope>
    <source>
        <strain evidence="10">ATCC 56472 / CBS 6340 / NRRL Y-8284</strain>
    </source>
</reference>
<protein>
    <submittedName>
        <fullName evidence="9">KLTH0H04114p</fullName>
    </submittedName>
</protein>
<dbReference type="Proteomes" id="UP000002036">
    <property type="component" value="Chromosome H"/>
</dbReference>
<dbReference type="GO" id="GO:0005737">
    <property type="term" value="C:cytoplasm"/>
    <property type="evidence" value="ECO:0007669"/>
    <property type="project" value="UniProtKB-ARBA"/>
</dbReference>
<dbReference type="GO" id="GO:0046475">
    <property type="term" value="P:glycerophospholipid catabolic process"/>
    <property type="evidence" value="ECO:0007669"/>
    <property type="project" value="TreeGrafter"/>
</dbReference>
<dbReference type="FunCoup" id="C5E2D8">
    <property type="interactions" value="123"/>
</dbReference>
<dbReference type="PANTHER" id="PTHR42758:SF2">
    <property type="entry name" value="PHOSPHATIDYLGLYCEROL PHOSPHOLIPASE C"/>
    <property type="match status" value="1"/>
</dbReference>
<dbReference type="Gene3D" id="3.20.20.190">
    <property type="entry name" value="Phosphatidylinositol (PI) phosphodiesterase"/>
    <property type="match status" value="1"/>
</dbReference>
<feature type="domain" description="GP-PDE" evidence="8">
    <location>
        <begin position="4"/>
        <end position="255"/>
    </location>
</feature>
<dbReference type="InterPro" id="IPR052271">
    <property type="entry name" value="GDPD-Related"/>
</dbReference>
<dbReference type="RefSeq" id="XP_002556061.1">
    <property type="nucleotide sequence ID" value="XM_002556015.1"/>
</dbReference>
<evidence type="ECO:0000313" key="10">
    <source>
        <dbReference type="Proteomes" id="UP000002036"/>
    </source>
</evidence>
<accession>C5E2D8</accession>
<keyword evidence="7" id="KW-0472">Membrane</keyword>
<proteinExistence type="inferred from homology"/>
<dbReference type="HOGENOM" id="CLU_030006_1_2_1"/>
<dbReference type="CDD" id="cd08570">
    <property type="entry name" value="GDPD_YPL206cp_fungi"/>
    <property type="match status" value="1"/>
</dbReference>
<evidence type="ECO:0000256" key="3">
    <source>
        <dbReference type="ARBA" id="ARBA00022692"/>
    </source>
</evidence>
<dbReference type="GO" id="GO:0034479">
    <property type="term" value="F:phosphatidylglycerol phospholipase C activity"/>
    <property type="evidence" value="ECO:0007669"/>
    <property type="project" value="TreeGrafter"/>
</dbReference>